<comment type="caution">
    <text evidence="1">The sequence shown here is derived from an EMBL/GenBank/DDBJ whole genome shotgun (WGS) entry which is preliminary data.</text>
</comment>
<reference evidence="1 2" key="1">
    <citation type="submission" date="2023-08" db="EMBL/GenBank/DDBJ databases">
        <title>Black Yeasts Isolated from many extreme environments.</title>
        <authorList>
            <person name="Coleine C."/>
            <person name="Stajich J.E."/>
            <person name="Selbmann L."/>
        </authorList>
    </citation>
    <scope>NUCLEOTIDE SEQUENCE [LARGE SCALE GENOMIC DNA]</scope>
    <source>
        <strain evidence="1 2">CCFEE 5910</strain>
    </source>
</reference>
<accession>A0AAN7SRW5</accession>
<dbReference type="Gene3D" id="3.30.70.100">
    <property type="match status" value="1"/>
</dbReference>
<evidence type="ECO:0000313" key="1">
    <source>
        <dbReference type="EMBL" id="KAK5080397.1"/>
    </source>
</evidence>
<gene>
    <name evidence="1" type="ORF">LTR05_008646</name>
</gene>
<sequence>MPVPMFKKTSDIFSTVPDSTPQSRRRYANKAAYDHYMNSDAFLNCDALRNPQSTTRPPYIVTWSESALLSRPDRLPSSALRTRESDLRNRVEHPYILFATITDSNPKHIGELEPYGAAIVDSATKNEPDTIFYADARPLDLETGQVTDSLTGEKDGFICALEVYASKEACDAHLQDESVKNLAVQGHKLGSRFELVPMVMKEGWLVRE</sequence>
<keyword evidence="2" id="KW-1185">Reference proteome</keyword>
<evidence type="ECO:0000313" key="2">
    <source>
        <dbReference type="Proteomes" id="UP001309876"/>
    </source>
</evidence>
<proteinExistence type="predicted"/>
<dbReference type="Proteomes" id="UP001309876">
    <property type="component" value="Unassembled WGS sequence"/>
</dbReference>
<dbReference type="AlphaFoldDB" id="A0AAN7SRW5"/>
<organism evidence="1 2">
    <name type="scientific">Lithohypha guttulata</name>
    <dbReference type="NCBI Taxonomy" id="1690604"/>
    <lineage>
        <taxon>Eukaryota</taxon>
        <taxon>Fungi</taxon>
        <taxon>Dikarya</taxon>
        <taxon>Ascomycota</taxon>
        <taxon>Pezizomycotina</taxon>
        <taxon>Eurotiomycetes</taxon>
        <taxon>Chaetothyriomycetidae</taxon>
        <taxon>Chaetothyriales</taxon>
        <taxon>Trichomeriaceae</taxon>
        <taxon>Lithohypha</taxon>
    </lineage>
</organism>
<protein>
    <recommendedName>
        <fullName evidence="3">ABM domain-containing protein</fullName>
    </recommendedName>
</protein>
<name>A0AAN7SRW5_9EURO</name>
<dbReference type="EMBL" id="JAVRRJ010000015">
    <property type="protein sequence ID" value="KAK5080397.1"/>
    <property type="molecule type" value="Genomic_DNA"/>
</dbReference>
<evidence type="ECO:0008006" key="3">
    <source>
        <dbReference type="Google" id="ProtNLM"/>
    </source>
</evidence>